<keyword evidence="2" id="KW-1185">Reference proteome</keyword>
<dbReference type="InterPro" id="IPR027417">
    <property type="entry name" value="P-loop_NTPase"/>
</dbReference>
<protein>
    <submittedName>
        <fullName evidence="1">TniB family NTP-binding protein</fullName>
    </submittedName>
</protein>
<accession>A0AAF1KL61</accession>
<geneLocation type="plasmid" evidence="1 2">
    <name>pRt1078</name>
</geneLocation>
<keyword evidence="1" id="KW-0614">Plasmid</keyword>
<dbReference type="InterPro" id="IPR008868">
    <property type="entry name" value="TniB"/>
</dbReference>
<dbReference type="EMBL" id="CP117256">
    <property type="protein sequence ID" value="WFR97593.1"/>
    <property type="molecule type" value="Genomic_DNA"/>
</dbReference>
<dbReference type="RefSeq" id="WP_161959357.1">
    <property type="nucleotide sequence ID" value="NZ_CP117256.1"/>
</dbReference>
<evidence type="ECO:0000313" key="2">
    <source>
        <dbReference type="Proteomes" id="UP000249499"/>
    </source>
</evidence>
<dbReference type="KEGG" id="rtu:PR017_20535"/>
<reference evidence="1 2" key="1">
    <citation type="journal article" date="2018" name="Sci. Rep.">
        <title>Rhizobium tumorigenes sp. nov., a novel plant tumorigenic bacterium isolated from cane gall tumors on thornless blackberry.</title>
        <authorList>
            <person name="Kuzmanovi N."/>
            <person name="Smalla K."/>
            <person name="Gronow S."/>
            <person name="PuBawska J."/>
        </authorList>
    </citation>
    <scope>NUCLEOTIDE SEQUENCE [LARGE SCALE GENOMIC DNA]</scope>
    <source>
        <strain evidence="1 2">1078</strain>
    </source>
</reference>
<reference evidence="2" key="2">
    <citation type="journal article" date="2023" name="MicrobiologyOpen">
        <title>Genomics of the tumorigenes clade of the family Rhizobiaceae and description of Rhizobium rhododendri sp. nov.</title>
        <authorList>
            <person name="Kuzmanovic N."/>
            <person name="diCenzo G.C."/>
            <person name="Bunk B."/>
            <person name="Sproeer C."/>
            <person name="Fruehling A."/>
            <person name="Neumann-Schaal M."/>
            <person name="Overmann J."/>
            <person name="Smalla K."/>
        </authorList>
    </citation>
    <scope>NUCLEOTIDE SEQUENCE [LARGE SCALE GENOMIC DNA]</scope>
    <source>
        <strain evidence="2">1078</strain>
        <plasmid evidence="2">pRt1078</plasmid>
    </source>
</reference>
<dbReference type="Gene3D" id="3.40.50.300">
    <property type="entry name" value="P-loop containing nucleotide triphosphate hydrolases"/>
    <property type="match status" value="1"/>
</dbReference>
<dbReference type="Proteomes" id="UP000249499">
    <property type="component" value="Plasmid pRt1078"/>
</dbReference>
<organism evidence="1 2">
    <name type="scientific">Rhizobium tumorigenes</name>
    <dbReference type="NCBI Taxonomy" id="2041385"/>
    <lineage>
        <taxon>Bacteria</taxon>
        <taxon>Pseudomonadati</taxon>
        <taxon>Pseudomonadota</taxon>
        <taxon>Alphaproteobacteria</taxon>
        <taxon>Hyphomicrobiales</taxon>
        <taxon>Rhizobiaceae</taxon>
        <taxon>Rhizobium/Agrobacterium group</taxon>
        <taxon>Rhizobium</taxon>
    </lineage>
</organism>
<dbReference type="AlphaFoldDB" id="A0AAF1KL61"/>
<gene>
    <name evidence="1" type="ORF">PR017_20535</name>
</gene>
<dbReference type="SUPFAM" id="SSF52540">
    <property type="entry name" value="P-loop containing nucleoside triphosphate hydrolases"/>
    <property type="match status" value="1"/>
</dbReference>
<sequence>MTDDEDPTDFYRIKIHTTAFRTPRERADAAALPEPVRIDMVEHLVYEYPRFLAGMKMIGRFHMRNAKLGITGVGSIGGLIGEFRTGKSCLIQNYLRKFPSYDGEGQKYYPSIYLRATGDWDAKSAAREILTMTGRPPRSNISVADINNAALERMAKVKTRLLVIDDAHEPINKGGTAAASFFSLIKGFGDKRIGNVFLVGPRSVRMAISGRKEIKGRGFPHATVKSFDPTSAKGKEFYAMFLMAVDERLPFLRLSGLSRKPFYDDLLDYSDGSIPLTMNLVRPAAYAAIEAGADRIETHHMRQALFDLEGKSVEPDEDDNDNEGYV</sequence>
<dbReference type="Pfam" id="PF05621">
    <property type="entry name" value="TniB"/>
    <property type="match status" value="1"/>
</dbReference>
<proteinExistence type="predicted"/>
<evidence type="ECO:0000313" key="1">
    <source>
        <dbReference type="EMBL" id="WFR97593.1"/>
    </source>
</evidence>
<name>A0AAF1KL61_9HYPH</name>